<comment type="caution">
    <text evidence="2">The sequence shown here is derived from an EMBL/GenBank/DDBJ whole genome shotgun (WGS) entry which is preliminary data.</text>
</comment>
<protein>
    <recommendedName>
        <fullName evidence="4">DUF4320 domain-containing protein</fullName>
    </recommendedName>
</protein>
<evidence type="ECO:0008006" key="4">
    <source>
        <dbReference type="Google" id="ProtNLM"/>
    </source>
</evidence>
<evidence type="ECO:0000256" key="1">
    <source>
        <dbReference type="SAM" id="Phobius"/>
    </source>
</evidence>
<keyword evidence="1" id="KW-0472">Membrane</keyword>
<keyword evidence="1" id="KW-1133">Transmembrane helix</keyword>
<dbReference type="EMBL" id="NFKL01000018">
    <property type="protein sequence ID" value="OUP56524.1"/>
    <property type="molecule type" value="Genomic_DNA"/>
</dbReference>
<feature type="transmembrane region" description="Helical" evidence="1">
    <location>
        <begin position="29"/>
        <end position="51"/>
    </location>
</feature>
<organism evidence="2 3">
    <name type="scientific">Butyricicoccus pullicaecorum</name>
    <dbReference type="NCBI Taxonomy" id="501571"/>
    <lineage>
        <taxon>Bacteria</taxon>
        <taxon>Bacillati</taxon>
        <taxon>Bacillota</taxon>
        <taxon>Clostridia</taxon>
        <taxon>Eubacteriales</taxon>
        <taxon>Butyricicoccaceae</taxon>
        <taxon>Butyricicoccus</taxon>
    </lineage>
</organism>
<dbReference type="Proteomes" id="UP000195326">
    <property type="component" value="Unassembled WGS sequence"/>
</dbReference>
<dbReference type="InterPro" id="IPR025469">
    <property type="entry name" value="DUF4320"/>
</dbReference>
<reference evidence="3" key="1">
    <citation type="submission" date="2017-04" db="EMBL/GenBank/DDBJ databases">
        <title>Function of individual gut microbiota members based on whole genome sequencing of pure cultures obtained from chicken caecum.</title>
        <authorList>
            <person name="Medvecky M."/>
            <person name="Cejkova D."/>
            <person name="Polansky O."/>
            <person name="Karasova D."/>
            <person name="Kubasova T."/>
            <person name="Cizek A."/>
            <person name="Rychlik I."/>
        </authorList>
    </citation>
    <scope>NUCLEOTIDE SEQUENCE [LARGE SCALE GENOMIC DNA]</scope>
    <source>
        <strain evidence="3">An179</strain>
    </source>
</reference>
<evidence type="ECO:0000313" key="2">
    <source>
        <dbReference type="EMBL" id="OUP56524.1"/>
    </source>
</evidence>
<dbReference type="AlphaFoldDB" id="A0A1Y4LIH5"/>
<accession>A0A1Y4LIH5</accession>
<name>A0A1Y4LIH5_9FIRM</name>
<gene>
    <name evidence="2" type="ORF">B5F15_12420</name>
</gene>
<proteinExistence type="predicted"/>
<evidence type="ECO:0000313" key="3">
    <source>
        <dbReference type="Proteomes" id="UP000195326"/>
    </source>
</evidence>
<keyword evidence="1" id="KW-0812">Transmembrane</keyword>
<dbReference type="Pfam" id="PF14208">
    <property type="entry name" value="DUF4320"/>
    <property type="match status" value="1"/>
</dbReference>
<sequence length="148" mass="15902">MWCWKPLANCSKGGGETVKRLLKDKRGEGFVDVCVLVLAIAMVLALVVRIAPVFVAKQNLDVFADELVRTAEINGQVGSATNAKAADLREQTGLDPNISWSDTGKIQLGNEVEVTLTTTVNIGLFGEFASFPVTLTAKASGTSEVYWK</sequence>